<reference evidence="2" key="1">
    <citation type="submission" date="2022-09" db="EMBL/GenBank/DDBJ databases">
        <title>Intensive care unit water sources are persistently colonized with multi-drug resistant bacteria and are the site of extensive horizontal gene transfer of antibiotic resistance genes.</title>
        <authorList>
            <person name="Diorio-Toth L."/>
        </authorList>
    </citation>
    <scope>NUCLEOTIDE SEQUENCE</scope>
    <source>
        <strain evidence="2">GD04147</strain>
    </source>
</reference>
<gene>
    <name evidence="2" type="ORF">N7335_15410</name>
</gene>
<dbReference type="RefSeq" id="WP_014598135.1">
    <property type="nucleotide sequence ID" value="NZ_JAMOJZ010000019.1"/>
</dbReference>
<dbReference type="EMBL" id="JAODZE010000019">
    <property type="protein sequence ID" value="MDH0147780.1"/>
    <property type="molecule type" value="Genomic_DNA"/>
</dbReference>
<dbReference type="Proteomes" id="UP001158076">
    <property type="component" value="Unassembled WGS sequence"/>
</dbReference>
<comment type="caution">
    <text evidence="2">The sequence shown here is derived from an EMBL/GenBank/DDBJ whole genome shotgun (WGS) entry which is preliminary data.</text>
</comment>
<dbReference type="AlphaFoldDB" id="A0A4S2B6C6"/>
<feature type="chain" id="PRO_5044399836" evidence="1">
    <location>
        <begin position="22"/>
        <end position="120"/>
    </location>
</feature>
<evidence type="ECO:0000313" key="3">
    <source>
        <dbReference type="Proteomes" id="UP001158076"/>
    </source>
</evidence>
<protein>
    <submittedName>
        <fullName evidence="2">NADH:ubiquinone oxidoreductase</fullName>
    </submittedName>
</protein>
<accession>A0A4S2B6C6</accession>
<name>A0A4S2B6C6_STUST</name>
<evidence type="ECO:0000256" key="1">
    <source>
        <dbReference type="SAM" id="SignalP"/>
    </source>
</evidence>
<proteinExistence type="predicted"/>
<keyword evidence="1" id="KW-0732">Signal</keyword>
<sequence length="120" mass="13320">MRLPILLTLLCSAGVAQQAMAEACVIRSHDDRVAVTLCQANGNIPNELFRSGFCQPELKGQQVEVEFVEQCPDGAFGICRDAQVSNMPYRQDIHYYGVASDARFLQPACEQNSQGRWQAQ</sequence>
<feature type="signal peptide" evidence="1">
    <location>
        <begin position="1"/>
        <end position="21"/>
    </location>
</feature>
<evidence type="ECO:0000313" key="2">
    <source>
        <dbReference type="EMBL" id="MDH0147780.1"/>
    </source>
</evidence>
<organism evidence="2 3">
    <name type="scientific">Stutzerimonas stutzeri</name>
    <name type="common">Pseudomonas stutzeri</name>
    <dbReference type="NCBI Taxonomy" id="316"/>
    <lineage>
        <taxon>Bacteria</taxon>
        <taxon>Pseudomonadati</taxon>
        <taxon>Pseudomonadota</taxon>
        <taxon>Gammaproteobacteria</taxon>
        <taxon>Pseudomonadales</taxon>
        <taxon>Pseudomonadaceae</taxon>
        <taxon>Stutzerimonas</taxon>
    </lineage>
</organism>